<dbReference type="InterPro" id="IPR052701">
    <property type="entry name" value="GAG_Ulvan_Degrading_Sulfatases"/>
</dbReference>
<evidence type="ECO:0000313" key="4">
    <source>
        <dbReference type="Proteomes" id="UP000316921"/>
    </source>
</evidence>
<sequence>MPSFDQRSRPAAIQPADRRPVAGPHSGAAALAILAGLATGCGGGPESGPRGVLLISIDSLRADHLSSYGYRSSTAPAEATTPNIDRLLADQGTRFEQVVSTTSWTLPSHLALLTGQPDEVHGVRDLPDRLSPEHQLLAEAFADEGWRTFGIWSGPNLHPWFGFGRGFETYDDCSSVAVADADGMFGVDGVAPGSEAWGDVRSLHERSHHGVTGPAVVGAFERRLAEIGDDERYFAFVHMWDVHYDYNAPRAFDIFFPGAERYDGPIDGQDFKDYGRRFLVDKEPLDDRDLARLISLYDAEIRYTDDNIGRMLAALEARGRLDDSLVVVTSDHGEEFLDHQNFGHKNGLYDEVLRVPLLLRLPGTIPAGRTIAPLVGLVDVAPTIADYARLVDFGSGVFGHSLRPAIEGGAQVERPLPLELTVRPLSLDVRGVRGPGWKVLRPGPGLKPGLFDLGRDPSERRFLVPPQAEREADPRFARAETLWSELDALAALRAGASPGELPSALREQLIAAGYLVDDGDGGPDEGGEQ</sequence>
<protein>
    <submittedName>
        <fullName evidence="3">Choline-sulfatase</fullName>
        <ecNumber evidence="3">3.1.6.6</ecNumber>
    </submittedName>
</protein>
<accession>A0A518BJ09</accession>
<dbReference type="InterPro" id="IPR017850">
    <property type="entry name" value="Alkaline_phosphatase_core_sf"/>
</dbReference>
<keyword evidence="4" id="KW-1185">Reference proteome</keyword>
<dbReference type="CDD" id="cd16148">
    <property type="entry name" value="sulfatase_like"/>
    <property type="match status" value="1"/>
</dbReference>
<dbReference type="SUPFAM" id="SSF53649">
    <property type="entry name" value="Alkaline phosphatase-like"/>
    <property type="match status" value="1"/>
</dbReference>
<organism evidence="3 4">
    <name type="scientific">Engelhardtia mirabilis</name>
    <dbReference type="NCBI Taxonomy" id="2528011"/>
    <lineage>
        <taxon>Bacteria</taxon>
        <taxon>Pseudomonadati</taxon>
        <taxon>Planctomycetota</taxon>
        <taxon>Planctomycetia</taxon>
        <taxon>Planctomycetia incertae sedis</taxon>
        <taxon>Engelhardtia</taxon>
    </lineage>
</organism>
<gene>
    <name evidence="3" type="primary">betC_12</name>
    <name evidence="3" type="ORF">Pla133_20450</name>
</gene>
<feature type="domain" description="Sulfatase N-terminal" evidence="2">
    <location>
        <begin position="52"/>
        <end position="388"/>
    </location>
</feature>
<dbReference type="EC" id="3.1.6.6" evidence="3"/>
<reference evidence="3 4" key="1">
    <citation type="submission" date="2019-02" db="EMBL/GenBank/DDBJ databases">
        <title>Deep-cultivation of Planctomycetes and their phenomic and genomic characterization uncovers novel biology.</title>
        <authorList>
            <person name="Wiegand S."/>
            <person name="Jogler M."/>
            <person name="Boedeker C."/>
            <person name="Pinto D."/>
            <person name="Vollmers J."/>
            <person name="Rivas-Marin E."/>
            <person name="Kohn T."/>
            <person name="Peeters S.H."/>
            <person name="Heuer A."/>
            <person name="Rast P."/>
            <person name="Oberbeckmann S."/>
            <person name="Bunk B."/>
            <person name="Jeske O."/>
            <person name="Meyerdierks A."/>
            <person name="Storesund J.E."/>
            <person name="Kallscheuer N."/>
            <person name="Luecker S."/>
            <person name="Lage O.M."/>
            <person name="Pohl T."/>
            <person name="Merkel B.J."/>
            <person name="Hornburger P."/>
            <person name="Mueller R.-W."/>
            <person name="Bruemmer F."/>
            <person name="Labrenz M."/>
            <person name="Spormann A.M."/>
            <person name="Op den Camp H."/>
            <person name="Overmann J."/>
            <person name="Amann R."/>
            <person name="Jetten M.S.M."/>
            <person name="Mascher T."/>
            <person name="Medema M.H."/>
            <person name="Devos D.P."/>
            <person name="Kaster A.-K."/>
            <person name="Ovreas L."/>
            <person name="Rohde M."/>
            <person name="Galperin M.Y."/>
            <person name="Jogler C."/>
        </authorList>
    </citation>
    <scope>NUCLEOTIDE SEQUENCE [LARGE SCALE GENOMIC DNA]</scope>
    <source>
        <strain evidence="3 4">Pla133</strain>
    </source>
</reference>
<dbReference type="KEGG" id="pbap:Pla133_20450"/>
<keyword evidence="3" id="KW-0378">Hydrolase</keyword>
<dbReference type="EMBL" id="CP036287">
    <property type="protein sequence ID" value="QDU66969.1"/>
    <property type="molecule type" value="Genomic_DNA"/>
</dbReference>
<evidence type="ECO:0000313" key="3">
    <source>
        <dbReference type="EMBL" id="QDU66969.1"/>
    </source>
</evidence>
<feature type="region of interest" description="Disordered" evidence="1">
    <location>
        <begin position="1"/>
        <end position="24"/>
    </location>
</feature>
<dbReference type="PANTHER" id="PTHR43751:SF3">
    <property type="entry name" value="SULFATASE N-TERMINAL DOMAIN-CONTAINING PROTEIN"/>
    <property type="match status" value="1"/>
</dbReference>
<dbReference type="Gene3D" id="3.40.720.10">
    <property type="entry name" value="Alkaline Phosphatase, subunit A"/>
    <property type="match status" value="1"/>
</dbReference>
<dbReference type="RefSeq" id="WP_145064765.1">
    <property type="nucleotide sequence ID" value="NZ_CP036287.1"/>
</dbReference>
<evidence type="ECO:0000256" key="1">
    <source>
        <dbReference type="SAM" id="MobiDB-lite"/>
    </source>
</evidence>
<evidence type="ECO:0000259" key="2">
    <source>
        <dbReference type="Pfam" id="PF00884"/>
    </source>
</evidence>
<dbReference type="Proteomes" id="UP000316921">
    <property type="component" value="Chromosome"/>
</dbReference>
<dbReference type="AlphaFoldDB" id="A0A518BJ09"/>
<dbReference type="InterPro" id="IPR000917">
    <property type="entry name" value="Sulfatase_N"/>
</dbReference>
<dbReference type="Pfam" id="PF00884">
    <property type="entry name" value="Sulfatase"/>
    <property type="match status" value="1"/>
</dbReference>
<proteinExistence type="predicted"/>
<dbReference type="GO" id="GO:0047753">
    <property type="term" value="F:choline-sulfatase activity"/>
    <property type="evidence" value="ECO:0007669"/>
    <property type="project" value="UniProtKB-EC"/>
</dbReference>
<dbReference type="PANTHER" id="PTHR43751">
    <property type="entry name" value="SULFATASE"/>
    <property type="match status" value="1"/>
</dbReference>
<name>A0A518BJ09_9BACT</name>